<keyword evidence="4" id="KW-1185">Reference proteome</keyword>
<evidence type="ECO:0000313" key="3">
    <source>
        <dbReference type="EMBL" id="AEE17634.1"/>
    </source>
</evidence>
<dbReference type="KEGG" id="tbe:Trebr_2223"/>
<feature type="chain" id="PRO_5003317768" description="Lipoprotein" evidence="2">
    <location>
        <begin position="22"/>
        <end position="326"/>
    </location>
</feature>
<dbReference type="RefSeq" id="WP_013759336.1">
    <property type="nucleotide sequence ID" value="NC_015500.1"/>
</dbReference>
<keyword evidence="2" id="KW-0732">Signal</keyword>
<sequence length="326" mass="35906">MKRILLGGVAGLLCTLSISCASSVPVTVLRPAELDLNGADTISILPFKESNSNEASLLFGLIVITATSDSNNPETMICNYLTTKLTQTVLDSPYLKVVYPKYVETALKNGTEVPADVYLTGRIDLFNNSLSTKTRKEKIDEQEIEVPYYVRSVQLNIVYEIIDSQTTTVIASKSKSIKESSFETKTKTDVPSAFSVVEKSLDQLVSQITKELQPYEEKKYITLIAKDDAEPAIKTVSKLATDGSVAQAKEQFLALYEKTGNFSAGYNAAMLMQAQGELYEAKSLIEELASYTGNKKAYAALRDIDSEIAQAERLERQISRQETNSL</sequence>
<organism evidence="3 4">
    <name type="scientific">Treponema brennaborense (strain DSM 12168 / CIP 105900 / DD5/3)</name>
    <dbReference type="NCBI Taxonomy" id="906968"/>
    <lineage>
        <taxon>Bacteria</taxon>
        <taxon>Pseudomonadati</taxon>
        <taxon>Spirochaetota</taxon>
        <taxon>Spirochaetia</taxon>
        <taxon>Spirochaetales</taxon>
        <taxon>Treponemataceae</taxon>
        <taxon>Treponema</taxon>
    </lineage>
</organism>
<evidence type="ECO:0000256" key="1">
    <source>
        <dbReference type="SAM" id="Coils"/>
    </source>
</evidence>
<feature type="signal peptide" evidence="2">
    <location>
        <begin position="1"/>
        <end position="21"/>
    </location>
</feature>
<dbReference type="eggNOG" id="COG2063">
    <property type="taxonomic scope" value="Bacteria"/>
</dbReference>
<dbReference type="HOGENOM" id="CLU_852435_0_0_12"/>
<keyword evidence="1" id="KW-0175">Coiled coil</keyword>
<protein>
    <recommendedName>
        <fullName evidence="5">Lipoprotein</fullName>
    </recommendedName>
</protein>
<evidence type="ECO:0000313" key="4">
    <source>
        <dbReference type="Proteomes" id="UP000006546"/>
    </source>
</evidence>
<accession>F4LL60</accession>
<feature type="coiled-coil region" evidence="1">
    <location>
        <begin position="294"/>
        <end position="324"/>
    </location>
</feature>
<evidence type="ECO:0008006" key="5">
    <source>
        <dbReference type="Google" id="ProtNLM"/>
    </source>
</evidence>
<dbReference type="EMBL" id="CP002696">
    <property type="protein sequence ID" value="AEE17634.1"/>
    <property type="molecule type" value="Genomic_DNA"/>
</dbReference>
<gene>
    <name evidence="3" type="ordered locus">Trebr_2223</name>
</gene>
<proteinExistence type="predicted"/>
<dbReference type="PROSITE" id="PS51257">
    <property type="entry name" value="PROKAR_LIPOPROTEIN"/>
    <property type="match status" value="1"/>
</dbReference>
<dbReference type="OrthoDB" id="358319at2"/>
<dbReference type="STRING" id="906968.Trebr_2223"/>
<name>F4LL60_TREBD</name>
<reference evidence="4" key="1">
    <citation type="submission" date="2011-04" db="EMBL/GenBank/DDBJ databases">
        <title>The complete genome of Treponema brennaborense DSM 12168.</title>
        <authorList>
            <person name="Lucas S."/>
            <person name="Han J."/>
            <person name="Lapidus A."/>
            <person name="Bruce D."/>
            <person name="Goodwin L."/>
            <person name="Pitluck S."/>
            <person name="Peters L."/>
            <person name="Kyrpides N."/>
            <person name="Mavromatis K."/>
            <person name="Ivanova N."/>
            <person name="Mikhailova N."/>
            <person name="Pagani I."/>
            <person name="Teshima H."/>
            <person name="Detter J.C."/>
            <person name="Tapia R."/>
            <person name="Han C."/>
            <person name="Land M."/>
            <person name="Hauser L."/>
            <person name="Markowitz V."/>
            <person name="Cheng J.-F."/>
            <person name="Hugenholtz P."/>
            <person name="Woyke T."/>
            <person name="Wu D."/>
            <person name="Gronow S."/>
            <person name="Wellnitz S."/>
            <person name="Brambilla E."/>
            <person name="Klenk H.-P."/>
            <person name="Eisen J.A."/>
        </authorList>
    </citation>
    <scope>NUCLEOTIDE SEQUENCE [LARGE SCALE GENOMIC DNA]</scope>
    <source>
        <strain evidence="4">DSM 12168 / CIP 105900 / DD5/3</strain>
    </source>
</reference>
<evidence type="ECO:0000256" key="2">
    <source>
        <dbReference type="SAM" id="SignalP"/>
    </source>
</evidence>
<dbReference type="AlphaFoldDB" id="F4LL60"/>
<dbReference type="Proteomes" id="UP000006546">
    <property type="component" value="Chromosome"/>
</dbReference>